<dbReference type="EMBL" id="KZ613489">
    <property type="protein sequence ID" value="PMD19355.1"/>
    <property type="molecule type" value="Genomic_DNA"/>
</dbReference>
<gene>
    <name evidence="2" type="ORF">NA56DRAFT_575521</name>
</gene>
<dbReference type="InterPro" id="IPR001283">
    <property type="entry name" value="CRISP-related"/>
</dbReference>
<keyword evidence="3" id="KW-1185">Reference proteome</keyword>
<dbReference type="InterPro" id="IPR035940">
    <property type="entry name" value="CAP_sf"/>
</dbReference>
<dbReference type="InterPro" id="IPR014044">
    <property type="entry name" value="CAP_dom"/>
</dbReference>
<name>A0A2J6PZ80_9HELO</name>
<dbReference type="AlphaFoldDB" id="A0A2J6PZ80"/>
<organism evidence="2 3">
    <name type="scientific">Hyaloscypha hepaticicola</name>
    <dbReference type="NCBI Taxonomy" id="2082293"/>
    <lineage>
        <taxon>Eukaryota</taxon>
        <taxon>Fungi</taxon>
        <taxon>Dikarya</taxon>
        <taxon>Ascomycota</taxon>
        <taxon>Pezizomycotina</taxon>
        <taxon>Leotiomycetes</taxon>
        <taxon>Helotiales</taxon>
        <taxon>Hyaloscyphaceae</taxon>
        <taxon>Hyaloscypha</taxon>
    </lineage>
</organism>
<evidence type="ECO:0000259" key="1">
    <source>
        <dbReference type="SMART" id="SM00198"/>
    </source>
</evidence>
<evidence type="ECO:0000313" key="3">
    <source>
        <dbReference type="Proteomes" id="UP000235672"/>
    </source>
</evidence>
<dbReference type="OrthoDB" id="43654at2759"/>
<dbReference type="SUPFAM" id="SSF55797">
    <property type="entry name" value="PR-1-like"/>
    <property type="match status" value="1"/>
</dbReference>
<dbReference type="Proteomes" id="UP000235672">
    <property type="component" value="Unassembled WGS sequence"/>
</dbReference>
<protein>
    <submittedName>
        <fullName evidence="2">PR-1-like protein</fullName>
    </submittedName>
</protein>
<feature type="domain" description="SCP" evidence="1">
    <location>
        <begin position="5"/>
        <end position="134"/>
    </location>
</feature>
<sequence>MSLTSDQQGALDLHNAARTAVGVGPLVWSSSLQADAQKWADYLASSGVGLQHDPNAGEGENLFWLSPPGAGMLSAATQDWLGEKTQYLANHGGGFTEATGHYTQCVWYSTTNVGIAQNGSFVVARYSPQGNVVGQVAYPQGISSFLLLCEQGY</sequence>
<dbReference type="PRINTS" id="PR00837">
    <property type="entry name" value="V5TPXLIKE"/>
</dbReference>
<evidence type="ECO:0000313" key="2">
    <source>
        <dbReference type="EMBL" id="PMD19355.1"/>
    </source>
</evidence>
<reference evidence="2 3" key="1">
    <citation type="submission" date="2016-05" db="EMBL/GenBank/DDBJ databases">
        <title>A degradative enzymes factory behind the ericoid mycorrhizal symbiosis.</title>
        <authorList>
            <consortium name="DOE Joint Genome Institute"/>
            <person name="Martino E."/>
            <person name="Morin E."/>
            <person name="Grelet G."/>
            <person name="Kuo A."/>
            <person name="Kohler A."/>
            <person name="Daghino S."/>
            <person name="Barry K."/>
            <person name="Choi C."/>
            <person name="Cichocki N."/>
            <person name="Clum A."/>
            <person name="Copeland A."/>
            <person name="Hainaut M."/>
            <person name="Haridas S."/>
            <person name="Labutti K."/>
            <person name="Lindquist E."/>
            <person name="Lipzen A."/>
            <person name="Khouja H.-R."/>
            <person name="Murat C."/>
            <person name="Ohm R."/>
            <person name="Olson A."/>
            <person name="Spatafora J."/>
            <person name="Veneault-Fourrey C."/>
            <person name="Henrissat B."/>
            <person name="Grigoriev I."/>
            <person name="Martin F."/>
            <person name="Perotto S."/>
        </authorList>
    </citation>
    <scope>NUCLEOTIDE SEQUENCE [LARGE SCALE GENOMIC DNA]</scope>
    <source>
        <strain evidence="2 3">UAMH 7357</strain>
    </source>
</reference>
<dbReference type="SMART" id="SM00198">
    <property type="entry name" value="SCP"/>
    <property type="match status" value="1"/>
</dbReference>
<dbReference type="Pfam" id="PF00188">
    <property type="entry name" value="CAP"/>
    <property type="match status" value="1"/>
</dbReference>
<accession>A0A2J6PZ80</accession>
<dbReference type="Gene3D" id="3.40.33.10">
    <property type="entry name" value="CAP"/>
    <property type="match status" value="1"/>
</dbReference>
<dbReference type="PANTHER" id="PTHR10334">
    <property type="entry name" value="CYSTEINE-RICH SECRETORY PROTEIN-RELATED"/>
    <property type="match status" value="1"/>
</dbReference>
<proteinExistence type="predicted"/>
<dbReference type="STRING" id="1745343.A0A2J6PZ80"/>